<dbReference type="Proteomes" id="UP000000841">
    <property type="component" value="Chromosome"/>
</dbReference>
<evidence type="ECO:0000256" key="2">
    <source>
        <dbReference type="SAM" id="SignalP"/>
    </source>
</evidence>
<sequence length="586" mass="63174">MTRCGAGNRAVAVLVAVLTCALVTAGCAAIPTESQPRAVPQQNAGQPTQEIPEPQANLDPLSVVREFVRNGAQTANDHAASRAYLATRIQESWKPGSSVTVIRDDFGTVYAPEAEQPKDPNQRVVALRATVLGRLASDNSFIADEQKSIRKPVRLQRQSDGEWRIVEPPDNIMITESDFSEAYRQVPVYFFAPDAPALVPDVRYVVARPQSGLPARVIDLLLSGPSDGLAGAVRNPLEDTTLDSNVTTNSDGSLVVPLTGLGDESEQDRKSMAAQIVRSLQHVTTSRVKLLSDGAPLVPGQPEWRPSDLPAYDTVSSPSSELPGLLTLNGRVHSLGNGAPINGPAGDGTYDVVSAAQPINGQQLAVVERVGEGVRLRVGGYGGPTQVVDQQAKTMTRPTWRPPVTSDDKSTEVWTVVDGRQVIRVQQNPAGRWVTQRVNAFDLPDEGAITGLRLSRDGTRAALIVDRQLVVASVVRSPTEVTLRAPRVLQEGRMDSVVDVDWLDQDTLVVALTSERFPVVRVSVDGFRLDQYNSSNLMQPIRAITAAPGRPIVVADRNGLWTVSEIGAVWRPHQQSSPNAVPFYPG</sequence>
<feature type="signal peptide" evidence="2">
    <location>
        <begin position="1"/>
        <end position="28"/>
    </location>
</feature>
<dbReference type="eggNOG" id="COG5401">
    <property type="taxonomic scope" value="Bacteria"/>
</dbReference>
<dbReference type="EMBL" id="CP001683">
    <property type="protein sequence ID" value="ACU98067.1"/>
    <property type="molecule type" value="Genomic_DNA"/>
</dbReference>
<feature type="chain" id="PRO_5002980605" evidence="2">
    <location>
        <begin position="29"/>
        <end position="586"/>
    </location>
</feature>
<evidence type="ECO:0000313" key="4">
    <source>
        <dbReference type="EMBL" id="ACU98067.1"/>
    </source>
</evidence>
<dbReference type="Pfam" id="PF10647">
    <property type="entry name" value="Gmad1"/>
    <property type="match status" value="1"/>
</dbReference>
<evidence type="ECO:0000256" key="1">
    <source>
        <dbReference type="SAM" id="MobiDB-lite"/>
    </source>
</evidence>
<dbReference type="InterPro" id="IPR019606">
    <property type="entry name" value="GerMN"/>
</dbReference>
<feature type="compositionally biased region" description="Polar residues" evidence="1">
    <location>
        <begin position="34"/>
        <end position="49"/>
    </location>
</feature>
<dbReference type="KEGG" id="svi:Svir_30920"/>
<evidence type="ECO:0000259" key="3">
    <source>
        <dbReference type="SMART" id="SM00909"/>
    </source>
</evidence>
<evidence type="ECO:0000313" key="5">
    <source>
        <dbReference type="Proteomes" id="UP000000841"/>
    </source>
</evidence>
<proteinExistence type="predicted"/>
<organism evidence="4 5">
    <name type="scientific">Saccharomonospora viridis (strain ATCC 15386 / DSM 43017 / JCM 3036 / CCUG 5913 / NBRC 12207 / NCIMB 9602 / P101)</name>
    <name type="common">Thermoactinomyces viridis</name>
    <dbReference type="NCBI Taxonomy" id="471857"/>
    <lineage>
        <taxon>Bacteria</taxon>
        <taxon>Bacillati</taxon>
        <taxon>Actinomycetota</taxon>
        <taxon>Actinomycetes</taxon>
        <taxon>Pseudonocardiales</taxon>
        <taxon>Pseudonocardiaceae</taxon>
        <taxon>Saccharomonospora</taxon>
    </lineage>
</organism>
<feature type="domain" description="GerMN" evidence="3">
    <location>
        <begin position="214"/>
        <end position="301"/>
    </location>
</feature>
<keyword evidence="5" id="KW-1185">Reference proteome</keyword>
<reference evidence="4 5" key="1">
    <citation type="journal article" date="2009" name="Stand. Genomic Sci.">
        <title>Complete genome sequence of Saccharomonospora viridis type strain (P101).</title>
        <authorList>
            <person name="Pati A."/>
            <person name="Sikorski J."/>
            <person name="Nolan M."/>
            <person name="Lapidus A."/>
            <person name="Copeland A."/>
            <person name="Glavina Del Rio T."/>
            <person name="Lucas S."/>
            <person name="Chen F."/>
            <person name="Tice H."/>
            <person name="Pitluck S."/>
            <person name="Cheng J.F."/>
            <person name="Chertkov O."/>
            <person name="Brettin T."/>
            <person name="Han C."/>
            <person name="Detter J.C."/>
            <person name="Kuske C."/>
            <person name="Bruce D."/>
            <person name="Goodwin L."/>
            <person name="Chain P."/>
            <person name="D'haeseleer P."/>
            <person name="Chen A."/>
            <person name="Palaniappan K."/>
            <person name="Ivanova N."/>
            <person name="Mavromatis K."/>
            <person name="Mikhailova N."/>
            <person name="Rohde M."/>
            <person name="Tindall B.J."/>
            <person name="Goker M."/>
            <person name="Bristow J."/>
            <person name="Eisen J.A."/>
            <person name="Markowitz V."/>
            <person name="Hugenholtz P."/>
            <person name="Kyrpides N.C."/>
            <person name="Klenk H.P."/>
        </authorList>
    </citation>
    <scope>NUCLEOTIDE SEQUENCE [LARGE SCALE GENOMIC DNA]</scope>
    <source>
        <strain evidence="5">ATCC 15386 / DSM 43017 / JCM 3036 / NBRC 12207 / P101</strain>
    </source>
</reference>
<dbReference type="RefSeq" id="WP_015787379.1">
    <property type="nucleotide sequence ID" value="NC_013159.1"/>
</dbReference>
<accession>C7MXY9</accession>
<dbReference type="Pfam" id="PF10646">
    <property type="entry name" value="Germane"/>
    <property type="match status" value="1"/>
</dbReference>
<protein>
    <submittedName>
        <fullName evidence="4">Lipoprotein LpqB family protein/sporulation and spore germination protein</fullName>
    </submittedName>
</protein>
<name>C7MXY9_SACVD</name>
<dbReference type="HOGENOM" id="CLU_032207_1_0_11"/>
<gene>
    <name evidence="4" type="ordered locus">Svir_30920</name>
</gene>
<dbReference type="InterPro" id="IPR018910">
    <property type="entry name" value="LpqB_C"/>
</dbReference>
<dbReference type="STRING" id="471857.Svir_30920"/>
<dbReference type="AlphaFoldDB" id="C7MXY9"/>
<keyword evidence="2" id="KW-0732">Signal</keyword>
<dbReference type="Pfam" id="PF25976">
    <property type="entry name" value="LpqB_N"/>
    <property type="match status" value="1"/>
</dbReference>
<dbReference type="PROSITE" id="PS51257">
    <property type="entry name" value="PROKAR_LIPOPROTEIN"/>
    <property type="match status" value="1"/>
</dbReference>
<dbReference type="SMART" id="SM00909">
    <property type="entry name" value="Germane"/>
    <property type="match status" value="1"/>
</dbReference>
<dbReference type="InterPro" id="IPR059026">
    <property type="entry name" value="LpqB_N"/>
</dbReference>
<keyword evidence="4" id="KW-0449">Lipoprotein</keyword>
<feature type="region of interest" description="Disordered" evidence="1">
    <location>
        <begin position="34"/>
        <end position="55"/>
    </location>
</feature>